<accession>A0A502GAI1</accession>
<dbReference type="InterPro" id="IPR011034">
    <property type="entry name" value="Formyl_transferase-like_C_sf"/>
</dbReference>
<evidence type="ECO:0000259" key="10">
    <source>
        <dbReference type="Pfam" id="PF02911"/>
    </source>
</evidence>
<feature type="domain" description="Formyl transferase N-terminal" evidence="9">
    <location>
        <begin position="1"/>
        <end position="181"/>
    </location>
</feature>
<evidence type="ECO:0000313" key="12">
    <source>
        <dbReference type="Proteomes" id="UP000317078"/>
    </source>
</evidence>
<keyword evidence="6 8" id="KW-0648">Protein biosynthesis</keyword>
<dbReference type="GO" id="GO:0005829">
    <property type="term" value="C:cytosol"/>
    <property type="evidence" value="ECO:0007669"/>
    <property type="project" value="TreeGrafter"/>
</dbReference>
<evidence type="ECO:0000256" key="2">
    <source>
        <dbReference type="ARBA" id="ARBA00010699"/>
    </source>
</evidence>
<name>A0A502GAI1_9PROT</name>
<dbReference type="CDD" id="cd08704">
    <property type="entry name" value="Met_tRNA_FMT_C"/>
    <property type="match status" value="1"/>
</dbReference>
<keyword evidence="5 8" id="KW-0808">Transferase</keyword>
<dbReference type="AlphaFoldDB" id="A0A502GAI1"/>
<evidence type="ECO:0000256" key="3">
    <source>
        <dbReference type="ARBA" id="ARBA00012261"/>
    </source>
</evidence>
<dbReference type="Proteomes" id="UP000317078">
    <property type="component" value="Unassembled WGS sequence"/>
</dbReference>
<evidence type="ECO:0000259" key="9">
    <source>
        <dbReference type="Pfam" id="PF00551"/>
    </source>
</evidence>
<dbReference type="PROSITE" id="PS00373">
    <property type="entry name" value="GART"/>
    <property type="match status" value="1"/>
</dbReference>
<dbReference type="InterPro" id="IPR041711">
    <property type="entry name" value="Met-tRNA-FMT_N"/>
</dbReference>
<comment type="catalytic activity">
    <reaction evidence="7 8">
        <text>L-methionyl-tRNA(fMet) + (6R)-10-formyltetrahydrofolate = N-formyl-L-methionyl-tRNA(fMet) + (6S)-5,6,7,8-tetrahydrofolate + H(+)</text>
        <dbReference type="Rhea" id="RHEA:24380"/>
        <dbReference type="Rhea" id="RHEA-COMP:9952"/>
        <dbReference type="Rhea" id="RHEA-COMP:9953"/>
        <dbReference type="ChEBI" id="CHEBI:15378"/>
        <dbReference type="ChEBI" id="CHEBI:57453"/>
        <dbReference type="ChEBI" id="CHEBI:78530"/>
        <dbReference type="ChEBI" id="CHEBI:78844"/>
        <dbReference type="ChEBI" id="CHEBI:195366"/>
        <dbReference type="EC" id="2.1.2.9"/>
    </reaction>
</comment>
<feature type="binding site" evidence="8">
    <location>
        <begin position="110"/>
        <end position="113"/>
    </location>
    <ligand>
        <name>(6S)-5,6,7,8-tetrahydrofolate</name>
        <dbReference type="ChEBI" id="CHEBI:57453"/>
    </ligand>
</feature>
<evidence type="ECO:0000313" key="11">
    <source>
        <dbReference type="EMBL" id="TPG58662.1"/>
    </source>
</evidence>
<dbReference type="Pfam" id="PF02911">
    <property type="entry name" value="Formyl_trans_C"/>
    <property type="match status" value="1"/>
</dbReference>
<evidence type="ECO:0000256" key="4">
    <source>
        <dbReference type="ARBA" id="ARBA00016014"/>
    </source>
</evidence>
<comment type="caution">
    <text evidence="11">The sequence shown here is derived from an EMBL/GenBank/DDBJ whole genome shotgun (WGS) entry which is preliminary data.</text>
</comment>
<dbReference type="InterPro" id="IPR002376">
    <property type="entry name" value="Formyl_transf_N"/>
</dbReference>
<dbReference type="EC" id="2.1.2.9" evidence="3 8"/>
<dbReference type="SUPFAM" id="SSF50486">
    <property type="entry name" value="FMT C-terminal domain-like"/>
    <property type="match status" value="1"/>
</dbReference>
<dbReference type="NCBIfam" id="TIGR00460">
    <property type="entry name" value="fmt"/>
    <property type="match status" value="1"/>
</dbReference>
<dbReference type="GO" id="GO:0004479">
    <property type="term" value="F:methionyl-tRNA formyltransferase activity"/>
    <property type="evidence" value="ECO:0007669"/>
    <property type="project" value="UniProtKB-UniRule"/>
</dbReference>
<evidence type="ECO:0000256" key="7">
    <source>
        <dbReference type="ARBA" id="ARBA00048558"/>
    </source>
</evidence>
<dbReference type="InterPro" id="IPR037022">
    <property type="entry name" value="Formyl_trans_C_sf"/>
</dbReference>
<gene>
    <name evidence="8" type="primary">fmt</name>
    <name evidence="11" type="ORF">EAH89_07800</name>
</gene>
<dbReference type="Gene3D" id="3.40.50.170">
    <property type="entry name" value="Formyl transferase, N-terminal domain"/>
    <property type="match status" value="1"/>
</dbReference>
<dbReference type="InterPro" id="IPR036477">
    <property type="entry name" value="Formyl_transf_N_sf"/>
</dbReference>
<evidence type="ECO:0000256" key="6">
    <source>
        <dbReference type="ARBA" id="ARBA00022917"/>
    </source>
</evidence>
<evidence type="ECO:0000256" key="5">
    <source>
        <dbReference type="ARBA" id="ARBA00022679"/>
    </source>
</evidence>
<sequence>MRLAFMGSPAFSVPALRALVAAGHEVACVYAQPPRPAGRGQRETPCPVHQAAVEMGLPVRTPARVRREAAEHEAFAALLLDAAVVVAYGLILPRPMLEAPRMGCLNIHASLLPRWRGAAPIQAAVLAGDAETGITIMRMDEGLDTGPMLLREATPVGPRETAAGVHDRLSEMGARLVLRALAERPPETPQPAEGATYAPKLGKEDGRLDWAEPAAALDRRVRAMTPWPGAFTALGGEVLRVLSAEPAEGLAGRAPGTVLDEGLLVACGGGTALRLTRVQKAGRAAMEAGAFLRGHAVPAGTVLG</sequence>
<feature type="domain" description="Formyl transferase C-terminal" evidence="10">
    <location>
        <begin position="200"/>
        <end position="295"/>
    </location>
</feature>
<evidence type="ECO:0000256" key="1">
    <source>
        <dbReference type="ARBA" id="ARBA00002606"/>
    </source>
</evidence>
<dbReference type="EMBL" id="RCZP01000005">
    <property type="protein sequence ID" value="TPG58662.1"/>
    <property type="molecule type" value="Genomic_DNA"/>
</dbReference>
<dbReference type="CDD" id="cd08646">
    <property type="entry name" value="FMT_core_Met-tRNA-FMT_N"/>
    <property type="match status" value="1"/>
</dbReference>
<keyword evidence="12" id="KW-1185">Reference proteome</keyword>
<dbReference type="PANTHER" id="PTHR11138">
    <property type="entry name" value="METHIONYL-TRNA FORMYLTRANSFERASE"/>
    <property type="match status" value="1"/>
</dbReference>
<dbReference type="Gene3D" id="3.10.25.10">
    <property type="entry name" value="Formyl transferase, C-terminal domain"/>
    <property type="match status" value="1"/>
</dbReference>
<protein>
    <recommendedName>
        <fullName evidence="4 8">Methionyl-tRNA formyltransferase</fullName>
        <ecNumber evidence="3 8">2.1.2.9</ecNumber>
    </recommendedName>
</protein>
<reference evidence="11 12" key="1">
    <citation type="journal article" date="2019" name="Environ. Microbiol.">
        <title>Species interactions and distinct microbial communities in high Arctic permafrost affected cryosols are associated with the CH4 and CO2 gas fluxes.</title>
        <authorList>
            <person name="Altshuler I."/>
            <person name="Hamel J."/>
            <person name="Turney S."/>
            <person name="Magnuson E."/>
            <person name="Levesque R."/>
            <person name="Greer C."/>
            <person name="Whyte L.G."/>
        </authorList>
    </citation>
    <scope>NUCLEOTIDE SEQUENCE [LARGE SCALE GENOMIC DNA]</scope>
    <source>
        <strain evidence="11 12">S9.3B</strain>
    </source>
</reference>
<comment type="similarity">
    <text evidence="2 8">Belongs to the Fmt family.</text>
</comment>
<dbReference type="InterPro" id="IPR005793">
    <property type="entry name" value="Formyl_trans_C"/>
</dbReference>
<dbReference type="InterPro" id="IPR044135">
    <property type="entry name" value="Met-tRNA-FMT_C"/>
</dbReference>
<organism evidence="11 12">
    <name type="scientific">Muricoccus nepalensis</name>
    <dbReference type="NCBI Taxonomy" id="1854500"/>
    <lineage>
        <taxon>Bacteria</taxon>
        <taxon>Pseudomonadati</taxon>
        <taxon>Pseudomonadota</taxon>
        <taxon>Alphaproteobacteria</taxon>
        <taxon>Acetobacterales</taxon>
        <taxon>Roseomonadaceae</taxon>
        <taxon>Muricoccus</taxon>
    </lineage>
</organism>
<dbReference type="OrthoDB" id="9802815at2"/>
<dbReference type="Pfam" id="PF00551">
    <property type="entry name" value="Formyl_trans_N"/>
    <property type="match status" value="1"/>
</dbReference>
<dbReference type="SUPFAM" id="SSF53328">
    <property type="entry name" value="Formyltransferase"/>
    <property type="match status" value="1"/>
</dbReference>
<dbReference type="InterPro" id="IPR005794">
    <property type="entry name" value="Fmt"/>
</dbReference>
<dbReference type="RefSeq" id="WP_140882395.1">
    <property type="nucleotide sequence ID" value="NZ_RCZP01000005.1"/>
</dbReference>
<dbReference type="PANTHER" id="PTHR11138:SF5">
    <property type="entry name" value="METHIONYL-TRNA FORMYLTRANSFERASE, MITOCHONDRIAL"/>
    <property type="match status" value="1"/>
</dbReference>
<proteinExistence type="inferred from homology"/>
<comment type="function">
    <text evidence="1 8">Attaches a formyl group to the free amino group of methionyl-tRNA(fMet). The formyl group appears to play a dual role in the initiator identity of N-formylmethionyl-tRNA by promoting its recognition by IF2 and preventing the misappropriation of this tRNA by the elongation apparatus.</text>
</comment>
<evidence type="ECO:0000256" key="8">
    <source>
        <dbReference type="HAMAP-Rule" id="MF_00182"/>
    </source>
</evidence>
<dbReference type="HAMAP" id="MF_00182">
    <property type="entry name" value="Formyl_trans"/>
    <property type="match status" value="1"/>
</dbReference>
<dbReference type="InterPro" id="IPR001555">
    <property type="entry name" value="GART_AS"/>
</dbReference>